<dbReference type="PROSITE" id="PS51257">
    <property type="entry name" value="PROKAR_LIPOPROTEIN"/>
    <property type="match status" value="1"/>
</dbReference>
<accession>A0A2T4TX98</accession>
<keyword evidence="2" id="KW-1185">Reference proteome</keyword>
<gene>
    <name evidence="1" type="ORF">CLG94_08275</name>
</gene>
<dbReference type="Proteomes" id="UP000241436">
    <property type="component" value="Unassembled WGS sequence"/>
</dbReference>
<dbReference type="EMBL" id="NVQC01000022">
    <property type="protein sequence ID" value="PTL35742.1"/>
    <property type="molecule type" value="Genomic_DNA"/>
</dbReference>
<proteinExistence type="predicted"/>
<organism evidence="1 2">
    <name type="scientific">Candidatus Methylomirabilis limnetica</name>
    <dbReference type="NCBI Taxonomy" id="2033718"/>
    <lineage>
        <taxon>Bacteria</taxon>
        <taxon>Candidatus Methylomirabilota</taxon>
        <taxon>Candidatus Methylomirabilia</taxon>
        <taxon>Candidatus Methylomirabilales</taxon>
        <taxon>Candidatus Methylomirabilaceae</taxon>
        <taxon>Candidatus Methylomirabilis</taxon>
    </lineage>
</organism>
<evidence type="ECO:0008006" key="3">
    <source>
        <dbReference type="Google" id="ProtNLM"/>
    </source>
</evidence>
<reference evidence="1 2" key="1">
    <citation type="submission" date="2017-09" db="EMBL/GenBank/DDBJ databases">
        <title>Bloom of a denitrifying methanotroph, Candidatus Methylomirabilis limnetica, in a deep stratified lake.</title>
        <authorList>
            <person name="Graf J.S."/>
            <person name="Marchant H.K."/>
            <person name="Tienken D."/>
            <person name="Hach P.F."/>
            <person name="Brand A."/>
            <person name="Schubert C.J."/>
            <person name="Kuypers M.M."/>
            <person name="Milucka J."/>
        </authorList>
    </citation>
    <scope>NUCLEOTIDE SEQUENCE [LARGE SCALE GENOMIC DNA]</scope>
    <source>
        <strain evidence="1 2">Zug</strain>
    </source>
</reference>
<evidence type="ECO:0000313" key="2">
    <source>
        <dbReference type="Proteomes" id="UP000241436"/>
    </source>
</evidence>
<name>A0A2T4TX98_9BACT</name>
<dbReference type="RefSeq" id="WP_107562514.1">
    <property type="nucleotide sequence ID" value="NZ_NVQC01000022.1"/>
</dbReference>
<evidence type="ECO:0000313" key="1">
    <source>
        <dbReference type="EMBL" id="PTL35742.1"/>
    </source>
</evidence>
<comment type="caution">
    <text evidence="1">The sequence shown here is derived from an EMBL/GenBank/DDBJ whole genome shotgun (WGS) entry which is preliminary data.</text>
</comment>
<dbReference type="AlphaFoldDB" id="A0A2T4TX98"/>
<reference evidence="2" key="2">
    <citation type="journal article" date="2018" name="Environ. Microbiol.">
        <title>Bloom of a denitrifying methanotroph, 'Candidatus Methylomirabilis limnetica', in a deep stratified lake.</title>
        <authorList>
            <person name="Graf J.S."/>
            <person name="Mayr M.J."/>
            <person name="Marchant H.K."/>
            <person name="Tienken D."/>
            <person name="Hach P.F."/>
            <person name="Brand A."/>
            <person name="Schubert C.J."/>
            <person name="Kuypers M.M."/>
            <person name="Milucka J."/>
        </authorList>
    </citation>
    <scope>NUCLEOTIDE SEQUENCE [LARGE SCALE GENOMIC DNA]</scope>
    <source>
        <strain evidence="2">Zug</strain>
    </source>
</reference>
<protein>
    <recommendedName>
        <fullName evidence="3">DUF4292 domain-containing protein</fullName>
    </recommendedName>
</protein>
<sequence>MIGRPSLRPLTLIIGIVLSGCAHALNLVVEEKDLPRPSRPVVQEILHTLQEREAAVTSLKAVLDITVRYGGTQEYRQWVAAIERPDLIRLENIGWGGFTSLVVLSDGHRLVAHALLQNIFVEGSATPDSVAAVTGFRVAPAHLARLLLGLPPLSIQVEKTELYGPDGDHAYLLREQESSFTQRLWLSDDDLSLLRGELYDRQSLRLRFRYSPAGHGLRSLILEEPLKQVAMEVSYRSYNLNIELPRELFRIPQPTQGAQVVNLDAGLAPLLRFP</sequence>